<protein>
    <submittedName>
        <fullName evidence="2">Uncharacterized protein</fullName>
    </submittedName>
</protein>
<keyword evidence="3" id="KW-1185">Reference proteome</keyword>
<organism evidence="2 3">
    <name type="scientific">Steinernema carpocapsae</name>
    <name type="common">Entomopathogenic nematode</name>
    <dbReference type="NCBI Taxonomy" id="34508"/>
    <lineage>
        <taxon>Eukaryota</taxon>
        <taxon>Metazoa</taxon>
        <taxon>Ecdysozoa</taxon>
        <taxon>Nematoda</taxon>
        <taxon>Chromadorea</taxon>
        <taxon>Rhabditida</taxon>
        <taxon>Tylenchina</taxon>
        <taxon>Panagrolaimomorpha</taxon>
        <taxon>Strongyloidoidea</taxon>
        <taxon>Steinernematidae</taxon>
        <taxon>Steinernema</taxon>
    </lineage>
</organism>
<comment type="caution">
    <text evidence="2">The sequence shown here is derived from an EMBL/GenBank/DDBJ whole genome shotgun (WGS) entry which is preliminary data.</text>
</comment>
<gene>
    <name evidence="2" type="ORF">L596_023184</name>
</gene>
<keyword evidence="1" id="KW-1133">Transmembrane helix</keyword>
<dbReference type="Proteomes" id="UP000298663">
    <property type="component" value="Unassembled WGS sequence"/>
</dbReference>
<evidence type="ECO:0000256" key="1">
    <source>
        <dbReference type="SAM" id="Phobius"/>
    </source>
</evidence>
<reference evidence="2 3" key="2">
    <citation type="journal article" date="2019" name="G3 (Bethesda)">
        <title>Hybrid Assembly of the Genome of the Entomopathogenic Nematode Steinernema carpocapsae Identifies the X-Chromosome.</title>
        <authorList>
            <person name="Serra L."/>
            <person name="Macchietto M."/>
            <person name="Macias-Munoz A."/>
            <person name="McGill C.J."/>
            <person name="Rodriguez I.M."/>
            <person name="Rodriguez B."/>
            <person name="Murad R."/>
            <person name="Mortazavi A."/>
        </authorList>
    </citation>
    <scope>NUCLEOTIDE SEQUENCE [LARGE SCALE GENOMIC DNA]</scope>
    <source>
        <strain evidence="2 3">ALL</strain>
    </source>
</reference>
<sequence length="88" mass="10301">MGSFKIPSIYSFYKWAVEPEVILLFEAFVLYIAVMRIHLHGNHVDLCVAWIMCFCMLFSGAKLFYTANQRHFDNLIDDFGMFSNSYSK</sequence>
<feature type="transmembrane region" description="Helical" evidence="1">
    <location>
        <begin position="46"/>
        <end position="65"/>
    </location>
</feature>
<evidence type="ECO:0000313" key="2">
    <source>
        <dbReference type="EMBL" id="TKR66964.1"/>
    </source>
</evidence>
<proteinExistence type="predicted"/>
<name>A0A4U5MCY1_STECR</name>
<reference evidence="2 3" key="1">
    <citation type="journal article" date="2015" name="Genome Biol.">
        <title>Comparative genomics of Steinernema reveals deeply conserved gene regulatory networks.</title>
        <authorList>
            <person name="Dillman A.R."/>
            <person name="Macchietto M."/>
            <person name="Porter C.F."/>
            <person name="Rogers A."/>
            <person name="Williams B."/>
            <person name="Antoshechkin I."/>
            <person name="Lee M.M."/>
            <person name="Goodwin Z."/>
            <person name="Lu X."/>
            <person name="Lewis E.E."/>
            <person name="Goodrich-Blair H."/>
            <person name="Stock S.P."/>
            <person name="Adams B.J."/>
            <person name="Sternberg P.W."/>
            <person name="Mortazavi A."/>
        </authorList>
    </citation>
    <scope>NUCLEOTIDE SEQUENCE [LARGE SCALE GENOMIC DNA]</scope>
    <source>
        <strain evidence="2 3">ALL</strain>
    </source>
</reference>
<keyword evidence="1" id="KW-0812">Transmembrane</keyword>
<evidence type="ECO:0000313" key="3">
    <source>
        <dbReference type="Proteomes" id="UP000298663"/>
    </source>
</evidence>
<dbReference type="EMBL" id="AZBU02000008">
    <property type="protein sequence ID" value="TKR66964.1"/>
    <property type="molecule type" value="Genomic_DNA"/>
</dbReference>
<keyword evidence="1" id="KW-0472">Membrane</keyword>
<feature type="transmembrane region" description="Helical" evidence="1">
    <location>
        <begin position="12"/>
        <end position="34"/>
    </location>
</feature>
<accession>A0A4U5MCY1</accession>
<dbReference type="AlphaFoldDB" id="A0A4U5MCY1"/>